<reference evidence="16 17" key="1">
    <citation type="submission" date="2014-06" db="EMBL/GenBank/DDBJ databases">
        <title>Draft genome sequence of Idiomarina sp. MCCC 1A10513.</title>
        <authorList>
            <person name="Du J."/>
            <person name="Lai Q."/>
            <person name="Shao Z."/>
        </authorList>
    </citation>
    <scope>NUCLEOTIDE SEQUENCE [LARGE SCALE GENOMIC DNA]</scope>
    <source>
        <strain evidence="16 17">MCCC 1A10513</strain>
    </source>
</reference>
<dbReference type="InterPro" id="IPR036890">
    <property type="entry name" value="HATPase_C_sf"/>
</dbReference>
<dbReference type="GO" id="GO:0030295">
    <property type="term" value="F:protein kinase activator activity"/>
    <property type="evidence" value="ECO:0007669"/>
    <property type="project" value="TreeGrafter"/>
</dbReference>
<evidence type="ECO:0000256" key="6">
    <source>
        <dbReference type="ARBA" id="ARBA00022692"/>
    </source>
</evidence>
<keyword evidence="4" id="KW-0597">Phosphoprotein</keyword>
<evidence type="ECO:0000259" key="14">
    <source>
        <dbReference type="PROSITE" id="PS50109"/>
    </source>
</evidence>
<dbReference type="SUPFAM" id="SSF55874">
    <property type="entry name" value="ATPase domain of HSP90 chaperone/DNA topoisomerase II/histidine kinase"/>
    <property type="match status" value="1"/>
</dbReference>
<feature type="domain" description="HAMP" evidence="15">
    <location>
        <begin position="406"/>
        <end position="452"/>
    </location>
</feature>
<keyword evidence="9" id="KW-0067">ATP-binding</keyword>
<comment type="catalytic activity">
    <reaction evidence="1">
        <text>ATP + protein L-histidine = ADP + protein N-phospho-L-histidine.</text>
        <dbReference type="EC" id="2.7.13.3"/>
    </reaction>
</comment>
<evidence type="ECO:0000256" key="7">
    <source>
        <dbReference type="ARBA" id="ARBA00022741"/>
    </source>
</evidence>
<evidence type="ECO:0000256" key="13">
    <source>
        <dbReference type="SAM" id="Phobius"/>
    </source>
</evidence>
<dbReference type="CDD" id="cd00130">
    <property type="entry name" value="PAS"/>
    <property type="match status" value="1"/>
</dbReference>
<dbReference type="CDD" id="cd12913">
    <property type="entry name" value="PDC1_MCP_like"/>
    <property type="match status" value="1"/>
</dbReference>
<keyword evidence="7" id="KW-0547">Nucleotide-binding</keyword>
<comment type="subcellular location">
    <subcellularLocation>
        <location evidence="2">Membrane</location>
        <topology evidence="2">Multi-pass membrane protein</topology>
    </subcellularLocation>
</comment>
<dbReference type="Gene3D" id="6.10.340.10">
    <property type="match status" value="1"/>
</dbReference>
<dbReference type="GO" id="GO:0007234">
    <property type="term" value="P:osmosensory signaling via phosphorelay pathway"/>
    <property type="evidence" value="ECO:0007669"/>
    <property type="project" value="TreeGrafter"/>
</dbReference>
<protein>
    <recommendedName>
        <fullName evidence="3">histidine kinase</fullName>
        <ecNumber evidence="3">2.7.13.3</ecNumber>
    </recommendedName>
</protein>
<dbReference type="InterPro" id="IPR035965">
    <property type="entry name" value="PAS-like_dom_sf"/>
</dbReference>
<dbReference type="GO" id="GO:0000156">
    <property type="term" value="F:phosphorelay response regulator activity"/>
    <property type="evidence" value="ECO:0007669"/>
    <property type="project" value="TreeGrafter"/>
</dbReference>
<dbReference type="eggNOG" id="COG2205">
    <property type="taxonomic scope" value="Bacteria"/>
</dbReference>
<organism evidence="16 17">
    <name type="scientific">Pseudidiomarina atlantica</name>
    <dbReference type="NCBI Taxonomy" id="1517416"/>
    <lineage>
        <taxon>Bacteria</taxon>
        <taxon>Pseudomonadati</taxon>
        <taxon>Pseudomonadota</taxon>
        <taxon>Gammaproteobacteria</taxon>
        <taxon>Alteromonadales</taxon>
        <taxon>Idiomarinaceae</taxon>
        <taxon>Pseudidiomarina</taxon>
    </lineage>
</organism>
<dbReference type="PANTHER" id="PTHR42878:SF7">
    <property type="entry name" value="SENSOR HISTIDINE KINASE GLRK"/>
    <property type="match status" value="1"/>
</dbReference>
<accession>A0A094IUD1</accession>
<evidence type="ECO:0000313" key="17">
    <source>
        <dbReference type="Proteomes" id="UP000053718"/>
    </source>
</evidence>
<dbReference type="PROSITE" id="PS50885">
    <property type="entry name" value="HAMP"/>
    <property type="match status" value="1"/>
</dbReference>
<dbReference type="Gene3D" id="3.30.450.20">
    <property type="entry name" value="PAS domain"/>
    <property type="match status" value="2"/>
</dbReference>
<keyword evidence="6 13" id="KW-0812">Transmembrane</keyword>
<keyword evidence="17" id="KW-1185">Reference proteome</keyword>
<dbReference type="Proteomes" id="UP000053718">
    <property type="component" value="Unassembled WGS sequence"/>
</dbReference>
<dbReference type="AlphaFoldDB" id="A0A094IUD1"/>
<gene>
    <name evidence="16" type="ORF">IDAT_03430</name>
</gene>
<evidence type="ECO:0000256" key="1">
    <source>
        <dbReference type="ARBA" id="ARBA00000085"/>
    </source>
</evidence>
<dbReference type="InterPro" id="IPR003660">
    <property type="entry name" value="HAMP_dom"/>
</dbReference>
<proteinExistence type="predicted"/>
<dbReference type="InterPro" id="IPR013655">
    <property type="entry name" value="PAS_fold_3"/>
</dbReference>
<evidence type="ECO:0000256" key="10">
    <source>
        <dbReference type="ARBA" id="ARBA00022989"/>
    </source>
</evidence>
<evidence type="ECO:0000256" key="8">
    <source>
        <dbReference type="ARBA" id="ARBA00022777"/>
    </source>
</evidence>
<keyword evidence="5" id="KW-0808">Transferase</keyword>
<evidence type="ECO:0000256" key="11">
    <source>
        <dbReference type="ARBA" id="ARBA00023012"/>
    </source>
</evidence>
<evidence type="ECO:0000256" key="3">
    <source>
        <dbReference type="ARBA" id="ARBA00012438"/>
    </source>
</evidence>
<dbReference type="SUPFAM" id="SSF55785">
    <property type="entry name" value="PYP-like sensor domain (PAS domain)"/>
    <property type="match status" value="1"/>
</dbReference>
<feature type="domain" description="Histidine kinase" evidence="14">
    <location>
        <begin position="596"/>
        <end position="785"/>
    </location>
</feature>
<dbReference type="EC" id="2.7.13.3" evidence="3"/>
<feature type="transmembrane region" description="Helical" evidence="13">
    <location>
        <begin position="371"/>
        <end position="390"/>
    </location>
</feature>
<keyword evidence="10 13" id="KW-1133">Transmembrane helix</keyword>
<evidence type="ECO:0000256" key="2">
    <source>
        <dbReference type="ARBA" id="ARBA00004141"/>
    </source>
</evidence>
<dbReference type="PROSITE" id="PS50109">
    <property type="entry name" value="HIS_KIN"/>
    <property type="match status" value="1"/>
</dbReference>
<dbReference type="GO" id="GO:0016020">
    <property type="term" value="C:membrane"/>
    <property type="evidence" value="ECO:0007669"/>
    <property type="project" value="UniProtKB-SubCell"/>
</dbReference>
<dbReference type="InterPro" id="IPR000014">
    <property type="entry name" value="PAS"/>
</dbReference>
<dbReference type="Pfam" id="PF22673">
    <property type="entry name" value="MCP-like_PDC_1"/>
    <property type="match status" value="1"/>
</dbReference>
<evidence type="ECO:0000256" key="12">
    <source>
        <dbReference type="ARBA" id="ARBA00023136"/>
    </source>
</evidence>
<dbReference type="EMBL" id="JPIN01000002">
    <property type="protein sequence ID" value="KFZ29419.1"/>
    <property type="molecule type" value="Genomic_DNA"/>
</dbReference>
<dbReference type="Pfam" id="PF08447">
    <property type="entry name" value="PAS_3"/>
    <property type="match status" value="1"/>
</dbReference>
<dbReference type="eggNOG" id="COG4191">
    <property type="taxonomic scope" value="Bacteria"/>
</dbReference>
<dbReference type="STRING" id="1517416.IDAT_03430"/>
<comment type="caution">
    <text evidence="16">The sequence shown here is derived from an EMBL/GenBank/DDBJ whole genome shotgun (WGS) entry which is preliminary data.</text>
</comment>
<dbReference type="InterPro" id="IPR050351">
    <property type="entry name" value="BphY/WalK/GraS-like"/>
</dbReference>
<name>A0A094IUD1_9GAMM</name>
<dbReference type="PANTHER" id="PTHR42878">
    <property type="entry name" value="TWO-COMPONENT HISTIDINE KINASE"/>
    <property type="match status" value="1"/>
</dbReference>
<sequence>MRDWLWLAFSRHALIPLLVVETVLVLAYLLSANTVTDRNSRYLQSTALEELSYSSDSYAVYLNAKLTSINNDIRVFGDAVTYALENTQGAQAQLQLEDLQLSAEGVLHNPVDRGGAAIFYPQPQPGQERLLEHVERIQAVEPLMKSLVKHNALVEQVYFNQYDSFNFIYPYFDVVEQYPPDVDVQDFAFFYLADPEHNPSRGVQWTQVYLDPAGKGWLTTATYPIYVKGEFIGAVGFDITIRDLIAEVESVQLPWEGFAMLVDAEQNVIALSEVGSERLGLSALPTELTAGPVSQELNQASQHNLQSYPSFRPLVRALQAYQGVQQYDLNRTPMMVGWSTIATTKWKLLTLVDEATLFAQTQRLDREMLNVVYWMIAGLVVFYILFFIYIRQRARAFSGVLEDATQRLSERIQQIERGDYTAKPKLETELDEVNHLGQQVESMASVLEVLVEQLSTNEQRLSIALKSYGDLVLDYRADDARLWQLEPLWNWLGYSGMPDQLRVVDFSKYIHPEDLQQVKLAEVLDAGQGFDVEFRMRCRDERWLWLHVRSKGVVADHNQVLTVSNIEQRKQSELHLQRAKDTVEQASRTQTQFLAAVVSELQPPLAAIETLAKHYQQQEIAVRSQFLQRLIDHMLQQSVVANDEPLSAVQRMSFTQVVEPALQWVAPLAEDANCEISVVEAQCSDFYADAELLGQVLTHVLFHAIKFSPQPARMYLSCSNEEDSVQMDIRVDSATDQGVEFQAVEWEGRLGVQLCRRWMQLMQGDLLVSSTVDQGVMFTLKLQRA</sequence>
<evidence type="ECO:0000256" key="4">
    <source>
        <dbReference type="ARBA" id="ARBA00022553"/>
    </source>
</evidence>
<keyword evidence="11" id="KW-0902">Two-component regulatory system</keyword>
<evidence type="ECO:0000256" key="5">
    <source>
        <dbReference type="ARBA" id="ARBA00022679"/>
    </source>
</evidence>
<dbReference type="GO" id="GO:0004673">
    <property type="term" value="F:protein histidine kinase activity"/>
    <property type="evidence" value="ECO:0007669"/>
    <property type="project" value="UniProtKB-EC"/>
</dbReference>
<evidence type="ECO:0000259" key="15">
    <source>
        <dbReference type="PROSITE" id="PS50885"/>
    </source>
</evidence>
<evidence type="ECO:0000313" key="16">
    <source>
        <dbReference type="EMBL" id="KFZ29419.1"/>
    </source>
</evidence>
<evidence type="ECO:0000256" key="9">
    <source>
        <dbReference type="ARBA" id="ARBA00022840"/>
    </source>
</evidence>
<dbReference type="InterPro" id="IPR005467">
    <property type="entry name" value="His_kinase_dom"/>
</dbReference>
<keyword evidence="12 13" id="KW-0472">Membrane</keyword>
<dbReference type="GO" id="GO:0005524">
    <property type="term" value="F:ATP binding"/>
    <property type="evidence" value="ECO:0007669"/>
    <property type="project" value="UniProtKB-KW"/>
</dbReference>
<dbReference type="Gene3D" id="3.30.565.10">
    <property type="entry name" value="Histidine kinase-like ATPase, C-terminal domain"/>
    <property type="match status" value="1"/>
</dbReference>
<keyword evidence="8" id="KW-0418">Kinase</keyword>
<feature type="transmembrane region" description="Helical" evidence="13">
    <location>
        <begin position="12"/>
        <end position="31"/>
    </location>
</feature>